<accession>A0A5E4ZAV1</accession>
<evidence type="ECO:0000313" key="2">
    <source>
        <dbReference type="Proteomes" id="UP000343317"/>
    </source>
</evidence>
<evidence type="ECO:0000313" key="1">
    <source>
        <dbReference type="EMBL" id="VVE57978.1"/>
    </source>
</evidence>
<keyword evidence="2" id="KW-1185">Reference proteome</keyword>
<protein>
    <submittedName>
        <fullName evidence="1">Uncharacterized protein</fullName>
    </submittedName>
</protein>
<sequence length="93" mass="9807">MPTITASTSTFTPDDTTLPSTFSARNAVLFQSANGTSTKPASVVSLNSISVTKSCTARMKKLMTTTTQASSRITIMSMLLKTAVMPLDIVPTC</sequence>
<proteinExistence type="predicted"/>
<reference evidence="1 2" key="1">
    <citation type="submission" date="2019-08" db="EMBL/GenBank/DDBJ databases">
        <authorList>
            <person name="Peeters C."/>
        </authorList>
    </citation>
    <scope>NUCLEOTIDE SEQUENCE [LARGE SCALE GENOMIC DNA]</scope>
    <source>
        <strain evidence="1 2">LMG 31112</strain>
    </source>
</reference>
<name>A0A5E4ZAV1_9BURK</name>
<dbReference type="AlphaFoldDB" id="A0A5E4ZAV1"/>
<dbReference type="Proteomes" id="UP000343317">
    <property type="component" value="Unassembled WGS sequence"/>
</dbReference>
<organism evidence="1 2">
    <name type="scientific">Pandoraea horticolens</name>
    <dbReference type="NCBI Taxonomy" id="2508298"/>
    <lineage>
        <taxon>Bacteria</taxon>
        <taxon>Pseudomonadati</taxon>
        <taxon>Pseudomonadota</taxon>
        <taxon>Betaproteobacteria</taxon>
        <taxon>Burkholderiales</taxon>
        <taxon>Burkholderiaceae</taxon>
        <taxon>Pandoraea</taxon>
    </lineage>
</organism>
<gene>
    <name evidence="1" type="ORF">PHO31112_05252</name>
</gene>
<dbReference type="EMBL" id="CABPSM010000029">
    <property type="protein sequence ID" value="VVE57978.1"/>
    <property type="molecule type" value="Genomic_DNA"/>
</dbReference>